<sequence length="217" mass="24363">MSLLLLLGGGWANAQNRLKKVATVEKDTIPWFNGMAVSVDLIGPAQLMVSDYGQYEASLRVNLKDKYYPIFELGYGKADAFDESTQITYKTSAPYARLGVDWNLLKNKHDDYRLFGGFRYGFTYYKYDISSPPIKDPVWGGDAPYGAEGVSANYHWLEGVIGIDAKIWGPIRMGWSFRYKRRVAHNDGDMGNTYYVPGFGKQGGSRLGGTFNVTFEI</sequence>
<organism evidence="1 2">
    <name type="scientific">Segatella copri</name>
    <dbReference type="NCBI Taxonomy" id="165179"/>
    <lineage>
        <taxon>Bacteria</taxon>
        <taxon>Pseudomonadati</taxon>
        <taxon>Bacteroidota</taxon>
        <taxon>Bacteroidia</taxon>
        <taxon>Bacteroidales</taxon>
        <taxon>Prevotellaceae</taxon>
        <taxon>Segatella</taxon>
    </lineage>
</organism>
<dbReference type="Proteomes" id="UP000480425">
    <property type="component" value="Unassembled WGS sequence"/>
</dbReference>
<dbReference type="OrthoDB" id="1082206at2"/>
<dbReference type="EMBL" id="VZCB01000045">
    <property type="protein sequence ID" value="MQN80316.1"/>
    <property type="molecule type" value="Genomic_DNA"/>
</dbReference>
<evidence type="ECO:0000313" key="2">
    <source>
        <dbReference type="Proteomes" id="UP000480425"/>
    </source>
</evidence>
<comment type="caution">
    <text evidence="1">The sequence shown here is derived from an EMBL/GenBank/DDBJ whole genome shotgun (WGS) entry which is preliminary data.</text>
</comment>
<evidence type="ECO:0008006" key="3">
    <source>
        <dbReference type="Google" id="ProtNLM"/>
    </source>
</evidence>
<proteinExistence type="predicted"/>
<accession>A0A6G1TYS5</accession>
<evidence type="ECO:0000313" key="1">
    <source>
        <dbReference type="EMBL" id="MQN80316.1"/>
    </source>
</evidence>
<gene>
    <name evidence="1" type="ORF">F7D73_04990</name>
</gene>
<dbReference type="AlphaFoldDB" id="A0A6G1TYS5"/>
<dbReference type="InterPro" id="IPR046111">
    <property type="entry name" value="DUF6048"/>
</dbReference>
<reference evidence="1 2" key="1">
    <citation type="submission" date="2019-09" db="EMBL/GenBank/DDBJ databases">
        <title>Distinct polysaccharide growth profiles of human intestinal Prevotella copri isolates.</title>
        <authorList>
            <person name="Fehlner-Peach H."/>
            <person name="Magnabosco C."/>
            <person name="Raghavan V."/>
            <person name="Scher J.U."/>
            <person name="Tett A."/>
            <person name="Cox L.M."/>
            <person name="Gottsegen C."/>
            <person name="Watters A."/>
            <person name="Wiltshire- Gordon J.D."/>
            <person name="Segata N."/>
            <person name="Bonneau R."/>
            <person name="Littman D.R."/>
        </authorList>
    </citation>
    <scope>NUCLEOTIDE SEQUENCE [LARGE SCALE GENOMIC DNA]</scope>
    <source>
        <strain evidence="2">iA622</strain>
    </source>
</reference>
<protein>
    <recommendedName>
        <fullName evidence="3">DUF3575 domain-containing protein</fullName>
    </recommendedName>
</protein>
<dbReference type="Pfam" id="PF19515">
    <property type="entry name" value="DUF6048"/>
    <property type="match status" value="1"/>
</dbReference>
<name>A0A6G1TYS5_9BACT</name>